<dbReference type="Proteomes" id="UP001218188">
    <property type="component" value="Unassembled WGS sequence"/>
</dbReference>
<name>A0AAD6TH04_9AGAR</name>
<accession>A0AAD6TH04</accession>
<protein>
    <submittedName>
        <fullName evidence="1">Uncharacterized protein</fullName>
    </submittedName>
</protein>
<evidence type="ECO:0000313" key="2">
    <source>
        <dbReference type="Proteomes" id="UP001218188"/>
    </source>
</evidence>
<gene>
    <name evidence="1" type="ORF">C8F04DRAFT_1248638</name>
</gene>
<reference evidence="1" key="1">
    <citation type="submission" date="2023-03" db="EMBL/GenBank/DDBJ databases">
        <title>Massive genome expansion in bonnet fungi (Mycena s.s.) driven by repeated elements and novel gene families across ecological guilds.</title>
        <authorList>
            <consortium name="Lawrence Berkeley National Laboratory"/>
            <person name="Harder C.B."/>
            <person name="Miyauchi S."/>
            <person name="Viragh M."/>
            <person name="Kuo A."/>
            <person name="Thoen E."/>
            <person name="Andreopoulos B."/>
            <person name="Lu D."/>
            <person name="Skrede I."/>
            <person name="Drula E."/>
            <person name="Henrissat B."/>
            <person name="Morin E."/>
            <person name="Kohler A."/>
            <person name="Barry K."/>
            <person name="LaButti K."/>
            <person name="Morin E."/>
            <person name="Salamov A."/>
            <person name="Lipzen A."/>
            <person name="Mereny Z."/>
            <person name="Hegedus B."/>
            <person name="Baldrian P."/>
            <person name="Stursova M."/>
            <person name="Weitz H."/>
            <person name="Taylor A."/>
            <person name="Grigoriev I.V."/>
            <person name="Nagy L.G."/>
            <person name="Martin F."/>
            <person name="Kauserud H."/>
        </authorList>
    </citation>
    <scope>NUCLEOTIDE SEQUENCE</scope>
    <source>
        <strain evidence="1">CBHHK200</strain>
    </source>
</reference>
<comment type="caution">
    <text evidence="1">The sequence shown here is derived from an EMBL/GenBank/DDBJ whole genome shotgun (WGS) entry which is preliminary data.</text>
</comment>
<dbReference type="EMBL" id="JARJCM010000003">
    <property type="protein sequence ID" value="KAJ7046396.1"/>
    <property type="molecule type" value="Genomic_DNA"/>
</dbReference>
<evidence type="ECO:0000313" key="1">
    <source>
        <dbReference type="EMBL" id="KAJ7046396.1"/>
    </source>
</evidence>
<organism evidence="1 2">
    <name type="scientific">Mycena alexandri</name>
    <dbReference type="NCBI Taxonomy" id="1745969"/>
    <lineage>
        <taxon>Eukaryota</taxon>
        <taxon>Fungi</taxon>
        <taxon>Dikarya</taxon>
        <taxon>Basidiomycota</taxon>
        <taxon>Agaricomycotina</taxon>
        <taxon>Agaricomycetes</taxon>
        <taxon>Agaricomycetidae</taxon>
        <taxon>Agaricales</taxon>
        <taxon>Marasmiineae</taxon>
        <taxon>Mycenaceae</taxon>
        <taxon>Mycena</taxon>
    </lineage>
</organism>
<sequence>MFHRAFRHLLIADQETRGANNYVLEDRAADEFQQRVDDIIEVGVLDAATSVQGDGDGAAFYSYFVTIGIRQSTD</sequence>
<keyword evidence="2" id="KW-1185">Reference proteome</keyword>
<proteinExistence type="predicted"/>
<dbReference type="AlphaFoldDB" id="A0AAD6TH04"/>